<protein>
    <recommendedName>
        <fullName evidence="7">Zn(2)-C6 fungal-type domain-containing protein</fullName>
    </recommendedName>
</protein>
<dbReference type="PROSITE" id="PS00463">
    <property type="entry name" value="ZN2_CY6_FUNGAL_1"/>
    <property type="match status" value="1"/>
</dbReference>
<evidence type="ECO:0000256" key="6">
    <source>
        <dbReference type="SAM" id="MobiDB-lite"/>
    </source>
</evidence>
<keyword evidence="9" id="KW-1185">Reference proteome</keyword>
<dbReference type="RefSeq" id="XP_044567429.1">
    <property type="nucleotide sequence ID" value="XM_044701559.1"/>
</dbReference>
<name>A0A6A5C4P5_NAEFO</name>
<evidence type="ECO:0000256" key="1">
    <source>
        <dbReference type="ARBA" id="ARBA00004123"/>
    </source>
</evidence>
<dbReference type="GO" id="GO:0008270">
    <property type="term" value="F:zinc ion binding"/>
    <property type="evidence" value="ECO:0007669"/>
    <property type="project" value="InterPro"/>
</dbReference>
<dbReference type="CDD" id="cd00067">
    <property type="entry name" value="GAL4"/>
    <property type="match status" value="1"/>
</dbReference>
<accession>A0A6A5C4P5</accession>
<feature type="region of interest" description="Disordered" evidence="6">
    <location>
        <begin position="263"/>
        <end position="312"/>
    </location>
</feature>
<feature type="compositionally biased region" description="Low complexity" evidence="6">
    <location>
        <begin position="54"/>
        <end position="66"/>
    </location>
</feature>
<evidence type="ECO:0000256" key="3">
    <source>
        <dbReference type="ARBA" id="ARBA00023015"/>
    </source>
</evidence>
<reference evidence="8 9" key="1">
    <citation type="journal article" date="2019" name="Sci. Rep.">
        <title>Nanopore sequencing improves the draft genome of the human pathogenic amoeba Naegleria fowleri.</title>
        <authorList>
            <person name="Liechti N."/>
            <person name="Schurch N."/>
            <person name="Bruggmann R."/>
            <person name="Wittwer M."/>
        </authorList>
    </citation>
    <scope>NUCLEOTIDE SEQUENCE [LARGE SCALE GENOMIC DNA]</scope>
    <source>
        <strain evidence="8 9">ATCC 30894</strain>
    </source>
</reference>
<proteinExistence type="predicted"/>
<dbReference type="InterPro" id="IPR001138">
    <property type="entry name" value="Zn2Cys6_DnaBD"/>
</dbReference>
<keyword evidence="4" id="KW-0804">Transcription</keyword>
<feature type="domain" description="Zn(2)-C6 fungal-type" evidence="7">
    <location>
        <begin position="226"/>
        <end position="256"/>
    </location>
</feature>
<dbReference type="GO" id="GO:0000981">
    <property type="term" value="F:DNA-binding transcription factor activity, RNA polymerase II-specific"/>
    <property type="evidence" value="ECO:0007669"/>
    <property type="project" value="InterPro"/>
</dbReference>
<dbReference type="VEuPathDB" id="AmoebaDB:NF0106520"/>
<keyword evidence="3" id="KW-0805">Transcription regulation</keyword>
<feature type="region of interest" description="Disordered" evidence="6">
    <location>
        <begin position="1"/>
        <end position="217"/>
    </location>
</feature>
<feature type="compositionally biased region" description="Polar residues" evidence="6">
    <location>
        <begin position="155"/>
        <end position="165"/>
    </location>
</feature>
<feature type="compositionally biased region" description="Low complexity" evidence="6">
    <location>
        <begin position="1"/>
        <end position="18"/>
    </location>
</feature>
<comment type="subcellular location">
    <subcellularLocation>
        <location evidence="1">Nucleus</location>
    </subcellularLocation>
</comment>
<dbReference type="PANTHER" id="PTHR47338">
    <property type="entry name" value="ZN(II)2CYS6 TRANSCRIPTION FACTOR (EUROFUNG)-RELATED"/>
    <property type="match status" value="1"/>
</dbReference>
<dbReference type="VEuPathDB" id="AmoebaDB:FDP41_011179"/>
<evidence type="ECO:0000313" key="8">
    <source>
        <dbReference type="EMBL" id="KAF0982716.1"/>
    </source>
</evidence>
<evidence type="ECO:0000256" key="4">
    <source>
        <dbReference type="ARBA" id="ARBA00023163"/>
    </source>
</evidence>
<dbReference type="Proteomes" id="UP000444721">
    <property type="component" value="Unassembled WGS sequence"/>
</dbReference>
<gene>
    <name evidence="8" type="ORF">FDP41_011179</name>
</gene>
<evidence type="ECO:0000256" key="2">
    <source>
        <dbReference type="ARBA" id="ARBA00022723"/>
    </source>
</evidence>
<evidence type="ECO:0000313" key="9">
    <source>
        <dbReference type="Proteomes" id="UP000444721"/>
    </source>
</evidence>
<sequence length="825" mass="93356">MNGFSPQQHQQQHHPPQQTYGQRMSTSHPPPQPPQQQQQLNYHHPTQPSPPSSLSPSASNLLNANNFPVQHQSHPSFQQKPYPNTFHQGNNYYNNSTDGASVPPTNYSQFSVPQHSPQGYISQNTSPQMVNYGTGNYSSQSPQYNNNVYSQQNNMTASNIYPSPANNNNGNFTHHNQIGTPPSQKQYSQNSMMTSFQTTPLHSPQNNEMQPSTIQQSLSSEFHPIACINCRKMHKQCDKKLPSCNRCESKGIVCEYKTPRRMRYPNPQLKQQKEENDQPKKKKKKSLEENNTVSQPQAQSSEDSLSTPADTTWTSKIPQTLTKKHVIDIYFRMICDHFIIIDRALLEKHILHKSSDDEVESDLPYKKEMQCFYFVIQALVEQRLGMGDQAEKTARKARDMLSKLFDEVSNYVVACAYASLGAYEIGSGRVKLSKFYLRNAKFYFEEMDETEKQKLNEYEKALQKYLSSIDIVNADSELGINTFIHNFPKVFEYTTGHPLPQEIVKATQQEVSPSNCLDYLKIIEMVASYLNKYFRSLAAKNRTEREMEIYDRGSNLCQSVLLNGLRVGVLTKAGYGKQLIEESSLRISYSSESEFFPFLPVIVIPHVALASRIHLQICKKIENGTRQNNQKGLLSDGHSYGPVDYFEILTKDYRALNVLSKRFKRVSLCYGSLMDEIGQMLKKRSILPSGNATAENNAEDNAVLNVLSSTQSSSKPRAPIGEMMQPSTFDAGLPPLSFLIGYVNETAANNLNVLKPPTAENRVQFSQLLGGGHVTDNASSSSQSPLFSTKSPSQQELYFVDPFSLTKIYNKYFHHPPMEISKKVN</sequence>
<keyword evidence="2" id="KW-0479">Metal-binding</keyword>
<dbReference type="SUPFAM" id="SSF57701">
    <property type="entry name" value="Zn2/Cys6 DNA-binding domain"/>
    <property type="match status" value="1"/>
</dbReference>
<dbReference type="GeneID" id="68118394"/>
<dbReference type="PANTHER" id="PTHR47338:SF5">
    <property type="entry name" value="ZN(II)2CYS6 TRANSCRIPTION FACTOR (EUROFUNG)"/>
    <property type="match status" value="1"/>
</dbReference>
<dbReference type="VEuPathDB" id="AmoebaDB:NfTy_014220"/>
<dbReference type="InterPro" id="IPR050815">
    <property type="entry name" value="TF_fung"/>
</dbReference>
<evidence type="ECO:0000259" key="7">
    <source>
        <dbReference type="PROSITE" id="PS50048"/>
    </source>
</evidence>
<evidence type="ECO:0000256" key="5">
    <source>
        <dbReference type="ARBA" id="ARBA00023242"/>
    </source>
</evidence>
<dbReference type="GO" id="GO:0005634">
    <property type="term" value="C:nucleus"/>
    <property type="evidence" value="ECO:0007669"/>
    <property type="project" value="UniProtKB-SubCell"/>
</dbReference>
<dbReference type="Pfam" id="PF00172">
    <property type="entry name" value="Zn_clus"/>
    <property type="match status" value="1"/>
</dbReference>
<dbReference type="EMBL" id="VFQX01000008">
    <property type="protein sequence ID" value="KAF0982716.1"/>
    <property type="molecule type" value="Genomic_DNA"/>
</dbReference>
<keyword evidence="5" id="KW-0539">Nucleus</keyword>
<dbReference type="OrthoDB" id="2260578at2759"/>
<dbReference type="PROSITE" id="PS50048">
    <property type="entry name" value="ZN2_CY6_FUNGAL_2"/>
    <property type="match status" value="1"/>
</dbReference>
<feature type="compositionally biased region" description="Polar residues" evidence="6">
    <location>
        <begin position="292"/>
        <end position="312"/>
    </location>
</feature>
<dbReference type="SMART" id="SM00066">
    <property type="entry name" value="GAL4"/>
    <property type="match status" value="1"/>
</dbReference>
<comment type="caution">
    <text evidence="8">The sequence shown here is derived from an EMBL/GenBank/DDBJ whole genome shotgun (WGS) entry which is preliminary data.</text>
</comment>
<dbReference type="Gene3D" id="4.10.240.10">
    <property type="entry name" value="Zn(2)-C6 fungal-type DNA-binding domain"/>
    <property type="match status" value="1"/>
</dbReference>
<feature type="compositionally biased region" description="Polar residues" evidence="6">
    <location>
        <begin position="172"/>
        <end position="217"/>
    </location>
</feature>
<feature type="compositionally biased region" description="Low complexity" evidence="6">
    <location>
        <begin position="136"/>
        <end position="154"/>
    </location>
</feature>
<dbReference type="AlphaFoldDB" id="A0A6A5C4P5"/>
<feature type="compositionally biased region" description="Polar residues" evidence="6">
    <location>
        <begin position="67"/>
        <end position="135"/>
    </location>
</feature>
<dbReference type="InterPro" id="IPR036864">
    <property type="entry name" value="Zn2-C6_fun-type_DNA-bd_sf"/>
</dbReference>
<organism evidence="8 9">
    <name type="scientific">Naegleria fowleri</name>
    <name type="common">Brain eating amoeba</name>
    <dbReference type="NCBI Taxonomy" id="5763"/>
    <lineage>
        <taxon>Eukaryota</taxon>
        <taxon>Discoba</taxon>
        <taxon>Heterolobosea</taxon>
        <taxon>Tetramitia</taxon>
        <taxon>Eutetramitia</taxon>
        <taxon>Vahlkampfiidae</taxon>
        <taxon>Naegleria</taxon>
    </lineage>
</organism>